<keyword evidence="3" id="KW-1185">Reference proteome</keyword>
<comment type="caution">
    <text evidence="2">The sequence shown here is derived from an EMBL/GenBank/DDBJ whole genome shotgun (WGS) entry which is preliminary data.</text>
</comment>
<organism evidence="2 3">
    <name type="scientific">Ceratitis capitata</name>
    <name type="common">Mediterranean fruit fly</name>
    <name type="synonym">Tephritis capitata</name>
    <dbReference type="NCBI Taxonomy" id="7213"/>
    <lineage>
        <taxon>Eukaryota</taxon>
        <taxon>Metazoa</taxon>
        <taxon>Ecdysozoa</taxon>
        <taxon>Arthropoda</taxon>
        <taxon>Hexapoda</taxon>
        <taxon>Insecta</taxon>
        <taxon>Pterygota</taxon>
        <taxon>Neoptera</taxon>
        <taxon>Endopterygota</taxon>
        <taxon>Diptera</taxon>
        <taxon>Brachycera</taxon>
        <taxon>Muscomorpha</taxon>
        <taxon>Tephritoidea</taxon>
        <taxon>Tephritidae</taxon>
        <taxon>Ceratitis</taxon>
        <taxon>Ceratitis</taxon>
    </lineage>
</organism>
<protein>
    <submittedName>
        <fullName evidence="2">(Mediterranean fruit fly) hypothetical protein</fullName>
    </submittedName>
</protein>
<sequence length="300" mass="31293">MATHSSILAWEMPRREEPEGRSPWVVLKLGSTQQLRTQVFPKTTLKCPAAGPFVLPPPLPGALALAQELAQASCLPWRGRASVCVSVCVPACGSSALSGRSRAWRGVKGGASVVRRGGAEALRSTAPPWLLRVWAPDRCRASWALSSFAAPRPAGASEAPGPRGWEAAGAEDRHIRRGPRGLSSSEWDPGPAQPAAGSGVAAGGGRRDLRTPQPSPQPRAHAPRTHALPVNGGSWNPSGPPGPARRLLVWYGRCSGGGPASAGLSPVAGLAAQVQHAPRREVRPVGPTCRQSEREATQGS</sequence>
<feature type="compositionally biased region" description="Basic and acidic residues" evidence="1">
    <location>
        <begin position="291"/>
        <end position="300"/>
    </location>
</feature>
<name>A0A811VJ50_CERCA</name>
<proteinExistence type="predicted"/>
<feature type="region of interest" description="Disordered" evidence="1">
    <location>
        <begin position="150"/>
        <end position="241"/>
    </location>
</feature>
<gene>
    <name evidence="2" type="ORF">CCAP1982_LOCUS23425</name>
</gene>
<dbReference type="Proteomes" id="UP000606786">
    <property type="component" value="Unassembled WGS sequence"/>
</dbReference>
<evidence type="ECO:0000313" key="2">
    <source>
        <dbReference type="EMBL" id="CAD7015486.1"/>
    </source>
</evidence>
<dbReference type="EMBL" id="CAJHJT010000056">
    <property type="protein sequence ID" value="CAD7015486.1"/>
    <property type="molecule type" value="Genomic_DNA"/>
</dbReference>
<dbReference type="AlphaFoldDB" id="A0A811VJ50"/>
<evidence type="ECO:0000256" key="1">
    <source>
        <dbReference type="SAM" id="MobiDB-lite"/>
    </source>
</evidence>
<evidence type="ECO:0000313" key="3">
    <source>
        <dbReference type="Proteomes" id="UP000606786"/>
    </source>
</evidence>
<reference evidence="2" key="1">
    <citation type="submission" date="2020-11" db="EMBL/GenBank/DDBJ databases">
        <authorList>
            <person name="Whitehead M."/>
        </authorList>
    </citation>
    <scope>NUCLEOTIDE SEQUENCE</scope>
    <source>
        <strain evidence="2">EGII</strain>
    </source>
</reference>
<accession>A0A811VJ50</accession>
<feature type="region of interest" description="Disordered" evidence="1">
    <location>
        <begin position="275"/>
        <end position="300"/>
    </location>
</feature>
<feature type="compositionally biased region" description="Low complexity" evidence="1">
    <location>
        <begin position="189"/>
        <end position="199"/>
    </location>
</feature>